<evidence type="ECO:0000256" key="1">
    <source>
        <dbReference type="ARBA" id="ARBA00004651"/>
    </source>
</evidence>
<name>A0A0N7JDD0_9CREN</name>
<gene>
    <name evidence="8" type="ORF">Pdsh_04380</name>
    <name evidence="7" type="ORF">Pyrde_1806</name>
</gene>
<organism evidence="7 9">
    <name type="scientific">Pyrodictium delaneyi</name>
    <dbReference type="NCBI Taxonomy" id="1273541"/>
    <lineage>
        <taxon>Archaea</taxon>
        <taxon>Thermoproteota</taxon>
        <taxon>Thermoprotei</taxon>
        <taxon>Desulfurococcales</taxon>
        <taxon>Pyrodictiaceae</taxon>
        <taxon>Pyrodictium</taxon>
    </lineage>
</organism>
<evidence type="ECO:0000313" key="10">
    <source>
        <dbReference type="Proteomes" id="UP000196694"/>
    </source>
</evidence>
<evidence type="ECO:0000313" key="8">
    <source>
        <dbReference type="EMBL" id="OWJ54941.1"/>
    </source>
</evidence>
<keyword evidence="4 6" id="KW-1133">Transmembrane helix</keyword>
<comment type="subcellular location">
    <subcellularLocation>
        <location evidence="1">Cell membrane</location>
        <topology evidence="1">Multi-pass membrane protein</topology>
    </subcellularLocation>
</comment>
<keyword evidence="5 6" id="KW-0472">Membrane</keyword>
<evidence type="ECO:0000313" key="9">
    <source>
        <dbReference type="Proteomes" id="UP000058613"/>
    </source>
</evidence>
<keyword evidence="3 6" id="KW-0812">Transmembrane</keyword>
<dbReference type="GO" id="GO:0005886">
    <property type="term" value="C:plasma membrane"/>
    <property type="evidence" value="ECO:0007669"/>
    <property type="project" value="UniProtKB-SubCell"/>
</dbReference>
<evidence type="ECO:0000256" key="6">
    <source>
        <dbReference type="SAM" id="Phobius"/>
    </source>
</evidence>
<protein>
    <recommendedName>
        <fullName evidence="11">Phosphate-starvation-inducible E</fullName>
    </recommendedName>
</protein>
<feature type="transmembrane region" description="Helical" evidence="6">
    <location>
        <begin position="90"/>
        <end position="111"/>
    </location>
</feature>
<dbReference type="Pfam" id="PF06146">
    <property type="entry name" value="PsiE"/>
    <property type="match status" value="1"/>
</dbReference>
<reference evidence="8 10" key="2">
    <citation type="submission" date="2017-05" db="EMBL/GenBank/DDBJ databases">
        <title>The draft genome of the hyperthermophilic archaeon 'Pyrodictium delaneyi strain Hulk', an iron and nitrate reducer, reveals the capacity for sulfate reduction.</title>
        <authorList>
            <person name="Demey L.M."/>
            <person name="Miller C."/>
            <person name="Manzella M."/>
            <person name="Reguera G."/>
            <person name="Kashefi K."/>
        </authorList>
    </citation>
    <scope>NUCLEOTIDE SEQUENCE [LARGE SCALE GENOMIC DNA]</scope>
    <source>
        <strain evidence="8 10">Hulk</strain>
    </source>
</reference>
<proteinExistence type="predicted"/>
<dbReference type="EMBL" id="CP013011">
    <property type="protein sequence ID" value="ALL01849.1"/>
    <property type="molecule type" value="Genomic_DNA"/>
</dbReference>
<dbReference type="KEGG" id="pdl:Pyrde_1806"/>
<evidence type="ECO:0000256" key="2">
    <source>
        <dbReference type="ARBA" id="ARBA00022475"/>
    </source>
</evidence>
<evidence type="ECO:0000256" key="5">
    <source>
        <dbReference type="ARBA" id="ARBA00023136"/>
    </source>
</evidence>
<dbReference type="RefSeq" id="WP_055410124.1">
    <property type="nucleotide sequence ID" value="NZ_CP013011.1"/>
</dbReference>
<accession>A0A0N7JDD0</accession>
<dbReference type="Proteomes" id="UP000058613">
    <property type="component" value="Chromosome"/>
</dbReference>
<dbReference type="InterPro" id="IPR020948">
    <property type="entry name" value="P_starv_induced_PsiE-like"/>
</dbReference>
<feature type="transmembrane region" description="Helical" evidence="6">
    <location>
        <begin position="117"/>
        <end position="136"/>
    </location>
</feature>
<dbReference type="EMBL" id="NCQP01000002">
    <property type="protein sequence ID" value="OWJ54941.1"/>
    <property type="molecule type" value="Genomic_DNA"/>
</dbReference>
<keyword evidence="2" id="KW-1003">Cell membrane</keyword>
<dbReference type="AlphaFoldDB" id="A0A0N7JDD0"/>
<evidence type="ECO:0000256" key="4">
    <source>
        <dbReference type="ARBA" id="ARBA00022989"/>
    </source>
</evidence>
<dbReference type="OrthoDB" id="15484at2157"/>
<evidence type="ECO:0000256" key="3">
    <source>
        <dbReference type="ARBA" id="ARBA00022692"/>
    </source>
</evidence>
<reference evidence="7 9" key="1">
    <citation type="submission" date="2015-10" db="EMBL/GenBank/DDBJ databases">
        <title>Complete genome sequence of hyperthermophilic archaeon Pyrodictium delaneyi Su06.</title>
        <authorList>
            <person name="Jung J.-H."/>
            <person name="Lin J."/>
            <person name="Holden J.F."/>
            <person name="Park C.-S."/>
        </authorList>
    </citation>
    <scope>NUCLEOTIDE SEQUENCE [LARGE SCALE GENOMIC DNA]</scope>
    <source>
        <strain evidence="7 9">Su06</strain>
    </source>
</reference>
<dbReference type="GeneID" id="26100146"/>
<feature type="transmembrane region" description="Helical" evidence="6">
    <location>
        <begin position="64"/>
        <end position="83"/>
    </location>
</feature>
<feature type="transmembrane region" description="Helical" evidence="6">
    <location>
        <begin position="21"/>
        <end position="44"/>
    </location>
</feature>
<sequence>MASSEPKEPLLHDRLLARVAAAIYETFEIIALLALSVATAMAIIDFFKALMEHGFVYTEVVEKVLLIFVFIDLTRTIVGSIVEGRFRMDILFEAITIAIARDLIGFLALIAQQFNPIKAVVLTGMLATSVVLWIFARRVEIREPGPRIGFYNPVKQERKESKTEGD</sequence>
<keyword evidence="10" id="KW-1185">Reference proteome</keyword>
<dbReference type="Proteomes" id="UP000196694">
    <property type="component" value="Unassembled WGS sequence"/>
</dbReference>
<evidence type="ECO:0008006" key="11">
    <source>
        <dbReference type="Google" id="ProtNLM"/>
    </source>
</evidence>
<evidence type="ECO:0000313" key="7">
    <source>
        <dbReference type="EMBL" id="ALL01849.1"/>
    </source>
</evidence>